<feature type="compositionally biased region" description="Acidic residues" evidence="1">
    <location>
        <begin position="15"/>
        <end position="34"/>
    </location>
</feature>
<keyword evidence="3" id="KW-1185">Reference proteome</keyword>
<comment type="caution">
    <text evidence="2">The sequence shown here is derived from an EMBL/GenBank/DDBJ whole genome shotgun (WGS) entry which is preliminary data.</text>
</comment>
<name>A0AAV3YW98_9GAST</name>
<dbReference type="EMBL" id="BLXT01001714">
    <property type="protein sequence ID" value="GFN87484.1"/>
    <property type="molecule type" value="Genomic_DNA"/>
</dbReference>
<feature type="compositionally biased region" description="Polar residues" evidence="1">
    <location>
        <begin position="1"/>
        <end position="13"/>
    </location>
</feature>
<proteinExistence type="predicted"/>
<organism evidence="2 3">
    <name type="scientific">Plakobranchus ocellatus</name>
    <dbReference type="NCBI Taxonomy" id="259542"/>
    <lineage>
        <taxon>Eukaryota</taxon>
        <taxon>Metazoa</taxon>
        <taxon>Spiralia</taxon>
        <taxon>Lophotrochozoa</taxon>
        <taxon>Mollusca</taxon>
        <taxon>Gastropoda</taxon>
        <taxon>Heterobranchia</taxon>
        <taxon>Euthyneura</taxon>
        <taxon>Panpulmonata</taxon>
        <taxon>Sacoglossa</taxon>
        <taxon>Placobranchoidea</taxon>
        <taxon>Plakobranchidae</taxon>
        <taxon>Plakobranchus</taxon>
    </lineage>
</organism>
<sequence length="186" mass="21216">MAKSTPCSKTNLFETFEENYDSESEYSDPSDPDEDPKSEKTIKSDSESDEDAESRPRSIVQNLDLAFTRALVREKHKLDQDLQSLSNPFFRQKPLTTVISYLHTYPSLVEPPNGPTRFFISSDALHDTGFHFLNKILFSTGQRPMELPVFVKPLGKQLTQEYIEPEPFLPIGLNHGKRSSQKSVFD</sequence>
<reference evidence="2 3" key="1">
    <citation type="journal article" date="2021" name="Elife">
        <title>Chloroplast acquisition without the gene transfer in kleptoplastic sea slugs, Plakobranchus ocellatus.</title>
        <authorList>
            <person name="Maeda T."/>
            <person name="Takahashi S."/>
            <person name="Yoshida T."/>
            <person name="Shimamura S."/>
            <person name="Takaki Y."/>
            <person name="Nagai Y."/>
            <person name="Toyoda A."/>
            <person name="Suzuki Y."/>
            <person name="Arimoto A."/>
            <person name="Ishii H."/>
            <person name="Satoh N."/>
            <person name="Nishiyama T."/>
            <person name="Hasebe M."/>
            <person name="Maruyama T."/>
            <person name="Minagawa J."/>
            <person name="Obokata J."/>
            <person name="Shigenobu S."/>
        </authorList>
    </citation>
    <scope>NUCLEOTIDE SEQUENCE [LARGE SCALE GENOMIC DNA]</scope>
</reference>
<dbReference type="AlphaFoldDB" id="A0AAV3YW98"/>
<evidence type="ECO:0000313" key="3">
    <source>
        <dbReference type="Proteomes" id="UP000735302"/>
    </source>
</evidence>
<protein>
    <submittedName>
        <fullName evidence="2">Uncharacterized protein</fullName>
    </submittedName>
</protein>
<evidence type="ECO:0000256" key="1">
    <source>
        <dbReference type="SAM" id="MobiDB-lite"/>
    </source>
</evidence>
<feature type="compositionally biased region" description="Basic and acidic residues" evidence="1">
    <location>
        <begin position="35"/>
        <end position="46"/>
    </location>
</feature>
<feature type="region of interest" description="Disordered" evidence="1">
    <location>
        <begin position="1"/>
        <end position="57"/>
    </location>
</feature>
<accession>A0AAV3YW98</accession>
<evidence type="ECO:0000313" key="2">
    <source>
        <dbReference type="EMBL" id="GFN87484.1"/>
    </source>
</evidence>
<gene>
    <name evidence="2" type="ORF">PoB_001399000</name>
</gene>
<dbReference type="Proteomes" id="UP000735302">
    <property type="component" value="Unassembled WGS sequence"/>
</dbReference>